<evidence type="ECO:0000313" key="2">
    <source>
        <dbReference type="Proteomes" id="UP001597459"/>
    </source>
</evidence>
<sequence length="196" mass="23024">MEKHLKNISVRGRFAIGLSCIKLLLRERNIHHTDFSRTLIRKLGEFTRAEKLDIWEEEMKAYLPYNATSSEIITDLQKFNTFCKEYNSSRDKDWYNGVSLEILSASFYDELIAFYKVSENKTIKEVVELCESIGRAEMYGAMSKGNSKSTLKYLIEILKITNLDFEFDFEKISTEHPFSEEDGWGKTFDFKTFNRK</sequence>
<keyword evidence="2" id="KW-1185">Reference proteome</keyword>
<organism evidence="1 2">
    <name type="scientific">Aquimarina hainanensis</name>
    <dbReference type="NCBI Taxonomy" id="1578017"/>
    <lineage>
        <taxon>Bacteria</taxon>
        <taxon>Pseudomonadati</taxon>
        <taxon>Bacteroidota</taxon>
        <taxon>Flavobacteriia</taxon>
        <taxon>Flavobacteriales</taxon>
        <taxon>Flavobacteriaceae</taxon>
        <taxon>Aquimarina</taxon>
    </lineage>
</organism>
<dbReference type="EMBL" id="JBHULX010000002">
    <property type="protein sequence ID" value="MFD2589807.1"/>
    <property type="molecule type" value="Genomic_DNA"/>
</dbReference>
<comment type="caution">
    <text evidence="1">The sequence shown here is derived from an EMBL/GenBank/DDBJ whole genome shotgun (WGS) entry which is preliminary data.</text>
</comment>
<dbReference type="RefSeq" id="WP_378297954.1">
    <property type="nucleotide sequence ID" value="NZ_JBHULX010000002.1"/>
</dbReference>
<protein>
    <submittedName>
        <fullName evidence="1">Uncharacterized protein</fullName>
    </submittedName>
</protein>
<dbReference type="Proteomes" id="UP001597459">
    <property type="component" value="Unassembled WGS sequence"/>
</dbReference>
<name>A0ABW5N2H7_9FLAO</name>
<gene>
    <name evidence="1" type="ORF">ACFSTE_03125</name>
</gene>
<evidence type="ECO:0000313" key="1">
    <source>
        <dbReference type="EMBL" id="MFD2589807.1"/>
    </source>
</evidence>
<accession>A0ABW5N2H7</accession>
<proteinExistence type="predicted"/>
<reference evidence="2" key="1">
    <citation type="journal article" date="2019" name="Int. J. Syst. Evol. Microbiol.">
        <title>The Global Catalogue of Microorganisms (GCM) 10K type strain sequencing project: providing services to taxonomists for standard genome sequencing and annotation.</title>
        <authorList>
            <consortium name="The Broad Institute Genomics Platform"/>
            <consortium name="The Broad Institute Genome Sequencing Center for Infectious Disease"/>
            <person name="Wu L."/>
            <person name="Ma J."/>
        </authorList>
    </citation>
    <scope>NUCLEOTIDE SEQUENCE [LARGE SCALE GENOMIC DNA]</scope>
    <source>
        <strain evidence="2">KCTC 42423</strain>
    </source>
</reference>